<protein>
    <recommendedName>
        <fullName evidence="5">Flagellar protein FliT</fullName>
    </recommendedName>
</protein>
<gene>
    <name evidence="7" type="primary">fliT</name>
    <name evidence="7" type="ORF">OQ287_02890</name>
</gene>
<keyword evidence="8" id="KW-1185">Reference proteome</keyword>
<dbReference type="Proteomes" id="UP001165678">
    <property type="component" value="Unassembled WGS sequence"/>
</dbReference>
<comment type="subcellular location">
    <subcellularLocation>
        <location evidence="1">Cytoplasm</location>
        <location evidence="1">Cytosol</location>
    </subcellularLocation>
</comment>
<sequence>MNDVEKSYQALVRITNSVLDAADNEDMERLAALRTQHDDAIQAVKAADEAAGTDAEFPDKARVLAFLIAKNEQIAVLLNQNKDHLTRESTRQQQQGKAQKAYLSQSI</sequence>
<evidence type="ECO:0000313" key="8">
    <source>
        <dbReference type="Proteomes" id="UP001165678"/>
    </source>
</evidence>
<evidence type="ECO:0000256" key="1">
    <source>
        <dbReference type="ARBA" id="ARBA00004514"/>
    </source>
</evidence>
<keyword evidence="4" id="KW-0143">Chaperone</keyword>
<dbReference type="GO" id="GO:0044781">
    <property type="term" value="P:bacterial-type flagellum organization"/>
    <property type="evidence" value="ECO:0007669"/>
    <property type="project" value="UniProtKB-KW"/>
</dbReference>
<evidence type="ECO:0000313" key="7">
    <source>
        <dbReference type="EMBL" id="MCX2523176.1"/>
    </source>
</evidence>
<feature type="compositionally biased region" description="Polar residues" evidence="6">
    <location>
        <begin position="91"/>
        <end position="107"/>
    </location>
</feature>
<dbReference type="EMBL" id="JAPIVE010000001">
    <property type="protein sequence ID" value="MCX2523176.1"/>
    <property type="molecule type" value="Genomic_DNA"/>
</dbReference>
<dbReference type="Gene3D" id="1.20.58.380">
    <property type="entry name" value="Flagellar protein flit"/>
    <property type="match status" value="1"/>
</dbReference>
<keyword evidence="2" id="KW-0963">Cytoplasm</keyword>
<evidence type="ECO:0000256" key="6">
    <source>
        <dbReference type="SAM" id="MobiDB-lite"/>
    </source>
</evidence>
<comment type="caution">
    <text evidence="7">The sequence shown here is derived from an EMBL/GenBank/DDBJ whole genome shotgun (WGS) entry which is preliminary data.</text>
</comment>
<proteinExistence type="predicted"/>
<keyword evidence="7" id="KW-0969">Cilium</keyword>
<keyword evidence="7" id="KW-0282">Flagellum</keyword>
<name>A0AA42CTL2_9GAMM</name>
<evidence type="ECO:0000256" key="5">
    <source>
        <dbReference type="ARBA" id="ARBA00093797"/>
    </source>
</evidence>
<feature type="region of interest" description="Disordered" evidence="6">
    <location>
        <begin position="86"/>
        <end position="107"/>
    </location>
</feature>
<evidence type="ECO:0000256" key="2">
    <source>
        <dbReference type="ARBA" id="ARBA00022490"/>
    </source>
</evidence>
<accession>A0AA42CTL2</accession>
<keyword evidence="3" id="KW-1005">Bacterial flagellum biogenesis</keyword>
<dbReference type="InterPro" id="IPR008622">
    <property type="entry name" value="FliT"/>
</dbReference>
<evidence type="ECO:0000256" key="3">
    <source>
        <dbReference type="ARBA" id="ARBA00022795"/>
    </source>
</evidence>
<dbReference type="AlphaFoldDB" id="A0AA42CTL2"/>
<evidence type="ECO:0000256" key="4">
    <source>
        <dbReference type="ARBA" id="ARBA00023186"/>
    </source>
</evidence>
<organism evidence="7 8">
    <name type="scientific">Larsenimonas rhizosphaerae</name>
    <dbReference type="NCBI Taxonomy" id="2944682"/>
    <lineage>
        <taxon>Bacteria</taxon>
        <taxon>Pseudomonadati</taxon>
        <taxon>Pseudomonadota</taxon>
        <taxon>Gammaproteobacteria</taxon>
        <taxon>Oceanospirillales</taxon>
        <taxon>Halomonadaceae</taxon>
        <taxon>Larsenimonas</taxon>
    </lineage>
</organism>
<reference evidence="7" key="1">
    <citation type="submission" date="2022-11" db="EMBL/GenBank/DDBJ databases">
        <title>Larsenimonas rhizosphaerae sp. nov., isolated from a tidal mudflat.</title>
        <authorList>
            <person name="Lee S.D."/>
            <person name="Kim I.S."/>
        </authorList>
    </citation>
    <scope>NUCLEOTIDE SEQUENCE</scope>
    <source>
        <strain evidence="7">GH2-1</strain>
    </source>
</reference>
<keyword evidence="7" id="KW-0966">Cell projection</keyword>
<dbReference type="Pfam" id="PF05400">
    <property type="entry name" value="FliT"/>
    <property type="match status" value="1"/>
</dbReference>
<dbReference type="RefSeq" id="WP_265895520.1">
    <property type="nucleotide sequence ID" value="NZ_JAPIVE010000001.1"/>
</dbReference>